<sequence length="167" mass="18356">MLKGECSTKNRSRGRVSFGPNEGGPEDKALSPSSDSSESKSEYEETHQVSNMGLKSITHKEFLGGAPREVNFSSSPSRDSRNTSPSQEEQIQKDQNNEDPGKTLASDLNSQNGLVRTSILPKTPNKRKSAKKCYSSKCHGMKMRNSKSVEDPIPKKEGGDPRSGIWR</sequence>
<feature type="compositionally biased region" description="Basic and acidic residues" evidence="1">
    <location>
        <begin position="147"/>
        <end position="160"/>
    </location>
</feature>
<feature type="compositionally biased region" description="Basic and acidic residues" evidence="1">
    <location>
        <begin position="37"/>
        <end position="47"/>
    </location>
</feature>
<name>A0AA39VFW1_ACESA</name>
<feature type="compositionally biased region" description="Basic and acidic residues" evidence="1">
    <location>
        <begin position="90"/>
        <end position="101"/>
    </location>
</feature>
<organism evidence="2 3">
    <name type="scientific">Acer saccharum</name>
    <name type="common">Sugar maple</name>
    <dbReference type="NCBI Taxonomy" id="4024"/>
    <lineage>
        <taxon>Eukaryota</taxon>
        <taxon>Viridiplantae</taxon>
        <taxon>Streptophyta</taxon>
        <taxon>Embryophyta</taxon>
        <taxon>Tracheophyta</taxon>
        <taxon>Spermatophyta</taxon>
        <taxon>Magnoliopsida</taxon>
        <taxon>eudicotyledons</taxon>
        <taxon>Gunneridae</taxon>
        <taxon>Pentapetalae</taxon>
        <taxon>rosids</taxon>
        <taxon>malvids</taxon>
        <taxon>Sapindales</taxon>
        <taxon>Sapindaceae</taxon>
        <taxon>Hippocastanoideae</taxon>
        <taxon>Acereae</taxon>
        <taxon>Acer</taxon>
    </lineage>
</organism>
<feature type="compositionally biased region" description="Low complexity" evidence="1">
    <location>
        <begin position="73"/>
        <end position="86"/>
    </location>
</feature>
<evidence type="ECO:0000256" key="1">
    <source>
        <dbReference type="SAM" id="MobiDB-lite"/>
    </source>
</evidence>
<protein>
    <submittedName>
        <fullName evidence="2">Uncharacterized protein</fullName>
    </submittedName>
</protein>
<feature type="region of interest" description="Disordered" evidence="1">
    <location>
        <begin position="1"/>
        <end position="167"/>
    </location>
</feature>
<dbReference type="EMBL" id="JAUESC010000385">
    <property type="protein sequence ID" value="KAK0578501.1"/>
    <property type="molecule type" value="Genomic_DNA"/>
</dbReference>
<evidence type="ECO:0000313" key="3">
    <source>
        <dbReference type="Proteomes" id="UP001168877"/>
    </source>
</evidence>
<feature type="compositionally biased region" description="Polar residues" evidence="1">
    <location>
        <begin position="106"/>
        <end position="115"/>
    </location>
</feature>
<proteinExistence type="predicted"/>
<evidence type="ECO:0000313" key="2">
    <source>
        <dbReference type="EMBL" id="KAK0578501.1"/>
    </source>
</evidence>
<dbReference type="Proteomes" id="UP001168877">
    <property type="component" value="Unassembled WGS sequence"/>
</dbReference>
<dbReference type="AlphaFoldDB" id="A0AA39VFW1"/>
<reference evidence="2" key="1">
    <citation type="journal article" date="2022" name="Plant J.">
        <title>Strategies of tolerance reflected in two North American maple genomes.</title>
        <authorList>
            <person name="McEvoy S.L."/>
            <person name="Sezen U.U."/>
            <person name="Trouern-Trend A."/>
            <person name="McMahon S.M."/>
            <person name="Schaberg P.G."/>
            <person name="Yang J."/>
            <person name="Wegrzyn J.L."/>
            <person name="Swenson N.G."/>
        </authorList>
    </citation>
    <scope>NUCLEOTIDE SEQUENCE</scope>
    <source>
        <strain evidence="2">NS2018</strain>
    </source>
</reference>
<keyword evidence="3" id="KW-1185">Reference proteome</keyword>
<reference evidence="2" key="2">
    <citation type="submission" date="2023-06" db="EMBL/GenBank/DDBJ databases">
        <authorList>
            <person name="Swenson N.G."/>
            <person name="Wegrzyn J.L."/>
            <person name="Mcevoy S.L."/>
        </authorList>
    </citation>
    <scope>NUCLEOTIDE SEQUENCE</scope>
    <source>
        <strain evidence="2">NS2018</strain>
        <tissue evidence="2">Leaf</tissue>
    </source>
</reference>
<gene>
    <name evidence="2" type="ORF">LWI29_011446</name>
</gene>
<comment type="caution">
    <text evidence="2">The sequence shown here is derived from an EMBL/GenBank/DDBJ whole genome shotgun (WGS) entry which is preliminary data.</text>
</comment>
<accession>A0AA39VFW1</accession>